<dbReference type="GO" id="GO:0046872">
    <property type="term" value="F:metal ion binding"/>
    <property type="evidence" value="ECO:0007669"/>
    <property type="project" value="UniProtKB-KW"/>
</dbReference>
<dbReference type="InterPro" id="IPR017896">
    <property type="entry name" value="4Fe4S_Fe-S-bd"/>
</dbReference>
<dbReference type="PROSITE" id="PS51379">
    <property type="entry name" value="4FE4S_FER_2"/>
    <property type="match status" value="2"/>
</dbReference>
<evidence type="ECO:0000259" key="4">
    <source>
        <dbReference type="PROSITE" id="PS51379"/>
    </source>
</evidence>
<evidence type="ECO:0000313" key="6">
    <source>
        <dbReference type="Proteomes" id="UP001198182"/>
    </source>
</evidence>
<feature type="domain" description="4Fe-4S ferredoxin-type" evidence="4">
    <location>
        <begin position="29"/>
        <end position="57"/>
    </location>
</feature>
<comment type="caution">
    <text evidence="5">The sequence shown here is derived from an EMBL/GenBank/DDBJ whole genome shotgun (WGS) entry which is preliminary data.</text>
</comment>
<dbReference type="RefSeq" id="WP_308452936.1">
    <property type="nucleotide sequence ID" value="NZ_JAJEQR010000009.1"/>
</dbReference>
<dbReference type="Proteomes" id="UP001198182">
    <property type="component" value="Unassembled WGS sequence"/>
</dbReference>
<feature type="domain" description="4Fe-4S ferredoxin-type" evidence="4">
    <location>
        <begin position="1"/>
        <end position="28"/>
    </location>
</feature>
<evidence type="ECO:0000256" key="2">
    <source>
        <dbReference type="ARBA" id="ARBA00023004"/>
    </source>
</evidence>
<gene>
    <name evidence="5" type="ORF">LKD81_04320</name>
</gene>
<sequence length="57" mass="6264">MSFVITKECTDCGNCQDVCPLGAILEGFGRREINADYCTECGTCFIVCENHAIKPED</sequence>
<name>A0AAE3JEY7_9FIRM</name>
<dbReference type="GO" id="GO:0051536">
    <property type="term" value="F:iron-sulfur cluster binding"/>
    <property type="evidence" value="ECO:0007669"/>
    <property type="project" value="UniProtKB-KW"/>
</dbReference>
<protein>
    <submittedName>
        <fullName evidence="5">4Fe-4S binding protein</fullName>
    </submittedName>
</protein>
<evidence type="ECO:0000256" key="3">
    <source>
        <dbReference type="ARBA" id="ARBA00023014"/>
    </source>
</evidence>
<organism evidence="5 6">
    <name type="scientific">Hominifimenecus microfluidus</name>
    <dbReference type="NCBI Taxonomy" id="2885348"/>
    <lineage>
        <taxon>Bacteria</taxon>
        <taxon>Bacillati</taxon>
        <taxon>Bacillota</taxon>
        <taxon>Clostridia</taxon>
        <taxon>Lachnospirales</taxon>
        <taxon>Lachnospiraceae</taxon>
        <taxon>Hominifimenecus</taxon>
    </lineage>
</organism>
<reference evidence="5" key="1">
    <citation type="submission" date="2021-10" db="EMBL/GenBank/DDBJ databases">
        <title>Anaerobic single-cell dispensing facilitates the cultivation of human gut bacteria.</title>
        <authorList>
            <person name="Afrizal A."/>
        </authorList>
    </citation>
    <scope>NUCLEOTIDE SEQUENCE</scope>
    <source>
        <strain evidence="5">CLA-AA-H215</strain>
    </source>
</reference>
<keyword evidence="6" id="KW-1185">Reference proteome</keyword>
<accession>A0AAE3JEY7</accession>
<keyword evidence="1" id="KW-0479">Metal-binding</keyword>
<proteinExistence type="predicted"/>
<evidence type="ECO:0000256" key="1">
    <source>
        <dbReference type="ARBA" id="ARBA00022723"/>
    </source>
</evidence>
<dbReference type="InterPro" id="IPR017900">
    <property type="entry name" value="4Fe4S_Fe_S_CS"/>
</dbReference>
<keyword evidence="3" id="KW-0411">Iron-sulfur</keyword>
<dbReference type="SUPFAM" id="SSF54862">
    <property type="entry name" value="4Fe-4S ferredoxins"/>
    <property type="match status" value="1"/>
</dbReference>
<dbReference type="EMBL" id="JAJEQR010000009">
    <property type="protein sequence ID" value="MCC2230227.1"/>
    <property type="molecule type" value="Genomic_DNA"/>
</dbReference>
<evidence type="ECO:0000313" key="5">
    <source>
        <dbReference type="EMBL" id="MCC2230227.1"/>
    </source>
</evidence>
<keyword evidence="2" id="KW-0408">Iron</keyword>
<dbReference type="Gene3D" id="3.30.70.20">
    <property type="match status" value="1"/>
</dbReference>
<dbReference type="Pfam" id="PF13187">
    <property type="entry name" value="Fer4_9"/>
    <property type="match status" value="1"/>
</dbReference>
<dbReference type="AlphaFoldDB" id="A0AAE3JEY7"/>
<dbReference type="PROSITE" id="PS00198">
    <property type="entry name" value="4FE4S_FER_1"/>
    <property type="match status" value="2"/>
</dbReference>